<evidence type="ECO:0000256" key="2">
    <source>
        <dbReference type="ARBA" id="ARBA00023043"/>
    </source>
</evidence>
<dbReference type="PANTHER" id="PTHR24141">
    <property type="entry name" value="2-5A-DEPENDENT RIBONUCLEASE"/>
    <property type="match status" value="1"/>
</dbReference>
<evidence type="ECO:0000313" key="4">
    <source>
        <dbReference type="EMBL" id="KAK3167409.1"/>
    </source>
</evidence>
<dbReference type="GO" id="GO:0003723">
    <property type="term" value="F:RNA binding"/>
    <property type="evidence" value="ECO:0007669"/>
    <property type="project" value="TreeGrafter"/>
</dbReference>
<name>A0AAE0DFD8_9LECA</name>
<dbReference type="InterPro" id="IPR002110">
    <property type="entry name" value="Ankyrin_rpt"/>
</dbReference>
<sequence length="439" mass="49344">MYALMEAVTNTLKLVESAMQHRALNSEVILKIEENIKSKENGIRSLRKKLDKVQLVSLEERWSKDLPSIQVYLSYACRLDIQAKDQDTKNYVQKRVGDFERIKLNAEKDPDLYSITATTIAAKAEGIERLSPLYECRNSAPEAETFDSSRSGPASAWWVSAVYGLNKIVALLVEQGAGVDEGNEFDRSALHAAATCGHYTATRLLSKGGADFTRRDRFGVPPLIAAAAWAGWEDFPQLLLQYDFERQKQSNIIKGALEGASLRGHLKTLQVLMNKSVDLEARYLGGRGLLHVASFGGSRSSFRDDHTKDVLWKDPTAVKKELQDREFVMRPWRAERQRLFLEQGESSPPLQMAAREDRELKPASNDSWNTVRTSIIDNLLAMKYPRKRKASELNGAKKKGVDTQPFRSPLLRNNAVNLTTTGLYLFIDADTLAPEGRRV</sequence>
<evidence type="ECO:0000256" key="1">
    <source>
        <dbReference type="ARBA" id="ARBA00022737"/>
    </source>
</evidence>
<dbReference type="Proteomes" id="UP001276659">
    <property type="component" value="Unassembled WGS sequence"/>
</dbReference>
<keyword evidence="1" id="KW-0677">Repeat</keyword>
<dbReference type="Pfam" id="PF12796">
    <property type="entry name" value="Ank_2"/>
    <property type="match status" value="1"/>
</dbReference>
<dbReference type="GO" id="GO:0006396">
    <property type="term" value="P:RNA processing"/>
    <property type="evidence" value="ECO:0007669"/>
    <property type="project" value="TreeGrafter"/>
</dbReference>
<dbReference type="AlphaFoldDB" id="A0AAE0DFD8"/>
<gene>
    <name evidence="4" type="ORF">OEA41_010536</name>
</gene>
<dbReference type="Gene3D" id="1.25.40.20">
    <property type="entry name" value="Ankyrin repeat-containing domain"/>
    <property type="match status" value="1"/>
</dbReference>
<dbReference type="PROSITE" id="PS50088">
    <property type="entry name" value="ANK_REPEAT"/>
    <property type="match status" value="1"/>
</dbReference>
<feature type="repeat" description="ANK" evidence="3">
    <location>
        <begin position="185"/>
        <end position="217"/>
    </location>
</feature>
<accession>A0AAE0DFD8</accession>
<protein>
    <submittedName>
        <fullName evidence="4">Uncharacterized protein</fullName>
    </submittedName>
</protein>
<dbReference type="PANTHER" id="PTHR24141:SF1">
    <property type="entry name" value="2-5A-DEPENDENT RIBONUCLEASE"/>
    <property type="match status" value="1"/>
</dbReference>
<proteinExistence type="predicted"/>
<evidence type="ECO:0000313" key="5">
    <source>
        <dbReference type="Proteomes" id="UP001276659"/>
    </source>
</evidence>
<dbReference type="InterPro" id="IPR036770">
    <property type="entry name" value="Ankyrin_rpt-contain_sf"/>
</dbReference>
<organism evidence="4 5">
    <name type="scientific">Lepraria neglecta</name>
    <dbReference type="NCBI Taxonomy" id="209136"/>
    <lineage>
        <taxon>Eukaryota</taxon>
        <taxon>Fungi</taxon>
        <taxon>Dikarya</taxon>
        <taxon>Ascomycota</taxon>
        <taxon>Pezizomycotina</taxon>
        <taxon>Lecanoromycetes</taxon>
        <taxon>OSLEUM clade</taxon>
        <taxon>Lecanoromycetidae</taxon>
        <taxon>Lecanorales</taxon>
        <taxon>Lecanorineae</taxon>
        <taxon>Stereocaulaceae</taxon>
        <taxon>Lepraria</taxon>
    </lineage>
</organism>
<comment type="caution">
    <text evidence="4">The sequence shown here is derived from an EMBL/GenBank/DDBJ whole genome shotgun (WGS) entry which is preliminary data.</text>
</comment>
<evidence type="ECO:0000256" key="3">
    <source>
        <dbReference type="PROSITE-ProRule" id="PRU00023"/>
    </source>
</evidence>
<dbReference type="SUPFAM" id="SSF48403">
    <property type="entry name" value="Ankyrin repeat"/>
    <property type="match status" value="1"/>
</dbReference>
<dbReference type="EMBL" id="JASNWA010000011">
    <property type="protein sequence ID" value="KAK3167409.1"/>
    <property type="molecule type" value="Genomic_DNA"/>
</dbReference>
<keyword evidence="5" id="KW-1185">Reference proteome</keyword>
<reference evidence="4" key="1">
    <citation type="submission" date="2022-11" db="EMBL/GenBank/DDBJ databases">
        <title>Chromosomal genome sequence assembly and mating type (MAT) locus characterization of the leprose asexual lichenized fungus Lepraria neglecta (Nyl.) Erichsen.</title>
        <authorList>
            <person name="Allen J.L."/>
            <person name="Pfeffer B."/>
        </authorList>
    </citation>
    <scope>NUCLEOTIDE SEQUENCE</scope>
    <source>
        <strain evidence="4">Allen 5258</strain>
    </source>
</reference>
<keyword evidence="2 3" id="KW-0040">ANK repeat</keyword>
<dbReference type="GO" id="GO:0004540">
    <property type="term" value="F:RNA nuclease activity"/>
    <property type="evidence" value="ECO:0007669"/>
    <property type="project" value="TreeGrafter"/>
</dbReference>